<dbReference type="Proteomes" id="UP001057455">
    <property type="component" value="Unassembled WGS sequence"/>
</dbReference>
<feature type="compositionally biased region" description="Polar residues" evidence="1">
    <location>
        <begin position="1245"/>
        <end position="1255"/>
    </location>
</feature>
<sequence>MTGQAAASGGNPDDAAAPESLIQQMRTELMRSTFVMQKVGIERYCSCDSSEGTIITTLYDTGESSIGVNREYQSIPDDVDCTFGTAACHDFVLVRNHERFHSESAVPALYTYFQEDGTPVRYVYDFTIYTPKGDKMARLDHLGRSFSTLVLTGKLKPVGTAHDDEQAHKPIQQMLPDEMSTTNSKLKQQKKGKTVSVRINIVDFFIDTGYGPANFPAAYVVSEHDIYYRLDKAASRYLGNFEPFLLIYNLSLRIAKAFKYDRNYRLASILAEVAAGDSSSVATWGETMHLPGFSNEDAYKIIEILYSECLYQHIFQQPCRTLIEDVKMTNADKGVPMPDTLVPNGVDQMDFADVKAELDNLSVDMSDEITDMHTAMEEGGSDQLDYANMGINEEDYIEGGVLMGDIMEIMREYQPLCFFDEDFVVPEHITGITLGRKYKDSFKLPDSLIEATSLKRSRDSIVKGEDHQGGSSSLDGTPYRSPKGTKGSKLQKSQVKRGPKGSRAYKAVQIELKVPPPEPVEIKSKVSGRIIKRNSKLADAEEILRITVDEHPSFSKRGHSTSAVDESLVLRHQILVETEKRCNGLALPADFEYNGYNTTSEVSGDEALNEPIALINDCHVDLKDARYYSRDIPLRTLRFYGADDILDIATTCRQLSASPSNVDPLLPKFTFDELERSLLYTTSVDVFRPLEPSTFVFYPPQCLCDFLEKNNDWFAQWQKAQQKVDDLYSGLIRCLVEYSRVDGFEYRVKMIRDAPDLSDKKKDAQERELKAGVQDSESLVYFLSTHGGCLYRGRFRHISPDSDVQIPYINSVRWNKRFKRVERLLAGVKSHKYTNIGHEYLSDGILITVDSRLDGVPLDVLMNGTSRVQDYRIVYPSNVFEVLPTYTKKFQVWQAESVPEELEPTNLIEKLNTRLGNISLSLFTVERVSRVKAQPIMGFGFREPPSLLNADIVMRPEMLRSFTWSCVLRIYLFYAFYSCRNKFVFKLNSVLWGDVPSGAVNSLEDEYDEEDEDPAMKSEDESKKQEDIDVKDSYTDTKDLTKEITNPYEEDEDDEEEDEEEEDEGEEDEGENEEDGVRSGRRRGWGLNRYSPYYEFEVEWYPDEEKVNQLFQGATSAEAVKVVMEKLRTASYFELEVRDRLVLLKWLSELLTYHPDAKRFIDLRNDEFYLLKASLTKSDVSQNSVNAASQEGQGEDPDKSTEDDKAEVSDSSSVAVKSENEETVSDKVKGVKKGKKNNKKLAEQPETNGTDSSVVETIKTEGVEDSVETTNEIDIQPSAADVKLESDGNQEDSTASDSALAGNMAQSSINADAAKKKKPKEILRDLAELEDRYLQRNVHQGRDRFYNDYYYFGPELGCRIYVRTLPQARFTAQRSSIRAKHIRRASFGPDKFRFDLNKYAKQLEEDRLFGIENKRGRYKRAGAKEKDVTDNKEVEAPLSTQEAPATDANNEKNDPPVVKDEFAMQLVRRKKQKGRKPRMAKPRLRRSREFFDRQPTKFDNVQEYLNYLINIPPRLCWAVMDTPKDIRMFIERLSPMTTNERALQSKLLQLEPELKALYHIESEDIGCWRAPTPYGQVLTSLVCGLQSYIPQIKGIVESTLMRYPQLNGLSSPDLETTVDINDICLTVPNTTNHNLDGTNNSEPNSFDGSQSSNGLDASTVASSVGSNNSSVSHDQDKLHLDLKRIYACIVGVNQRLVQFLEDSTQKALASCCGELGAISAETITMIELVILFESIIANYCDWVYWTSLRADWQSRIDALYREVQSLGSGMYNSYVSPDTCACATRNGALPLSTQEKLLLHVIEELGLWLQYVYVFNQGRIDLFSRYRLFFRSYVGVDSPTLLGKYLSHFSQGSIVYMFGGYKQWLMSLKGNDIFPKDLLTEMLREYCGSKFDGDDAALLRSLPTLVPQIPVETLEAHVESVWFLEVPNYGRLARLALRSVSYKRVESEEDETVVTPVEGMFVPHLQSVAASLAVFDRTRQTKKPPEEFDYALRGDSHESQRFVVYAPLDVVDRASEFILPLTFMAEHLGQIWRQSMRCMWRGRQAHVRHMCYGAADLWRVLQVDTGSSREMVNLWEVSTV</sequence>
<feature type="region of interest" description="Disordered" evidence="1">
    <location>
        <begin position="1631"/>
        <end position="1673"/>
    </location>
</feature>
<feature type="region of interest" description="Disordered" evidence="1">
    <location>
        <begin position="1181"/>
        <end position="1299"/>
    </location>
</feature>
<accession>A0A9W5TDH3</accession>
<protein>
    <submittedName>
        <fullName evidence="2">Cysteine desulfurase, putative</fullName>
    </submittedName>
</protein>
<feature type="compositionally biased region" description="Acidic residues" evidence="1">
    <location>
        <begin position="1048"/>
        <end position="1074"/>
    </location>
</feature>
<organism evidence="2 3">
    <name type="scientific">Babesia ovis</name>
    <dbReference type="NCBI Taxonomy" id="5869"/>
    <lineage>
        <taxon>Eukaryota</taxon>
        <taxon>Sar</taxon>
        <taxon>Alveolata</taxon>
        <taxon>Apicomplexa</taxon>
        <taxon>Aconoidasida</taxon>
        <taxon>Piroplasmida</taxon>
        <taxon>Babesiidae</taxon>
        <taxon>Babesia</taxon>
    </lineage>
</organism>
<name>A0A9W5TDH3_BABOV</name>
<dbReference type="OrthoDB" id="340714at2759"/>
<feature type="region of interest" description="Disordered" evidence="1">
    <location>
        <begin position="456"/>
        <end position="502"/>
    </location>
</feature>
<feature type="compositionally biased region" description="Basic and acidic residues" evidence="1">
    <location>
        <begin position="1422"/>
        <end position="1435"/>
    </location>
</feature>
<feature type="region of interest" description="Disordered" evidence="1">
    <location>
        <begin position="1003"/>
        <end position="1081"/>
    </location>
</feature>
<feature type="region of interest" description="Disordered" evidence="1">
    <location>
        <begin position="1420"/>
        <end position="1456"/>
    </location>
</feature>
<feature type="compositionally biased region" description="Basic and acidic residues" evidence="1">
    <location>
        <begin position="1218"/>
        <end position="1229"/>
    </location>
</feature>
<evidence type="ECO:0000256" key="1">
    <source>
        <dbReference type="SAM" id="MobiDB-lite"/>
    </source>
</evidence>
<feature type="compositionally biased region" description="Basic and acidic residues" evidence="1">
    <location>
        <begin position="1014"/>
        <end position="1042"/>
    </location>
</feature>
<feature type="compositionally biased region" description="Basic and acidic residues" evidence="1">
    <location>
        <begin position="456"/>
        <end position="468"/>
    </location>
</feature>
<feature type="compositionally biased region" description="Acidic residues" evidence="1">
    <location>
        <begin position="1003"/>
        <end position="1013"/>
    </location>
</feature>
<comment type="caution">
    <text evidence="2">The sequence shown here is derived from an EMBL/GenBank/DDBJ whole genome shotgun (WGS) entry which is preliminary data.</text>
</comment>
<evidence type="ECO:0000313" key="3">
    <source>
        <dbReference type="Proteomes" id="UP001057455"/>
    </source>
</evidence>
<proteinExistence type="predicted"/>
<keyword evidence="3" id="KW-1185">Reference proteome</keyword>
<dbReference type="EMBL" id="BLIY01000024">
    <property type="protein sequence ID" value="GFE55741.1"/>
    <property type="molecule type" value="Genomic_DNA"/>
</dbReference>
<evidence type="ECO:0000313" key="2">
    <source>
        <dbReference type="EMBL" id="GFE55741.1"/>
    </source>
</evidence>
<feature type="compositionally biased region" description="Low complexity" evidence="1">
    <location>
        <begin position="1657"/>
        <end position="1672"/>
    </location>
</feature>
<feature type="compositionally biased region" description="Polar residues" evidence="1">
    <location>
        <begin position="1631"/>
        <end position="1656"/>
    </location>
</feature>
<gene>
    <name evidence="2" type="ORF">BaOVIS_031450</name>
</gene>
<feature type="compositionally biased region" description="Polar residues" evidence="1">
    <location>
        <begin position="1181"/>
        <end position="1192"/>
    </location>
</feature>
<feature type="compositionally biased region" description="Basic residues" evidence="1">
    <location>
        <begin position="1230"/>
        <end position="1239"/>
    </location>
</feature>
<feature type="compositionally biased region" description="Basic and acidic residues" evidence="1">
    <location>
        <begin position="1196"/>
        <end position="1208"/>
    </location>
</feature>
<reference evidence="2" key="1">
    <citation type="submission" date="2019-12" db="EMBL/GenBank/DDBJ databases">
        <title>Genome sequence of Babesia ovis.</title>
        <authorList>
            <person name="Yamagishi J."/>
            <person name="Sevinc F."/>
            <person name="Xuan X."/>
        </authorList>
    </citation>
    <scope>NUCLEOTIDE SEQUENCE</scope>
    <source>
        <strain evidence="2">Selcuk</strain>
    </source>
</reference>